<dbReference type="RefSeq" id="WP_224460792.1">
    <property type="nucleotide sequence ID" value="NZ_JAIQZE010000004.1"/>
</dbReference>
<dbReference type="InterPro" id="IPR016024">
    <property type="entry name" value="ARM-type_fold"/>
</dbReference>
<evidence type="ECO:0000256" key="1">
    <source>
        <dbReference type="SAM" id="Phobius"/>
    </source>
</evidence>
<feature type="transmembrane region" description="Helical" evidence="1">
    <location>
        <begin position="12"/>
        <end position="32"/>
    </location>
</feature>
<keyword evidence="1" id="KW-0812">Transmembrane</keyword>
<keyword evidence="1" id="KW-1133">Transmembrane helix</keyword>
<evidence type="ECO:0000313" key="3">
    <source>
        <dbReference type="Proteomes" id="UP001199314"/>
    </source>
</evidence>
<protein>
    <recommendedName>
        <fullName evidence="4">HEAT repeat-containing protein</fullName>
    </recommendedName>
</protein>
<keyword evidence="1" id="KW-0472">Membrane</keyword>
<reference evidence="3" key="1">
    <citation type="submission" date="2023-07" db="EMBL/GenBank/DDBJ databases">
        <title>Novel species isolated from saline lakes on Tibetan Plateau.</title>
        <authorList>
            <person name="Lu H."/>
        </authorList>
    </citation>
    <scope>NUCLEOTIDE SEQUENCE [LARGE SCALE GENOMIC DNA]</scope>
    <source>
        <strain evidence="3">CAK8W</strain>
    </source>
</reference>
<evidence type="ECO:0008006" key="4">
    <source>
        <dbReference type="Google" id="ProtNLM"/>
    </source>
</evidence>
<dbReference type="EMBL" id="JAIQZE010000004">
    <property type="protein sequence ID" value="MBZ9778437.1"/>
    <property type="molecule type" value="Genomic_DNA"/>
</dbReference>
<dbReference type="Proteomes" id="UP001199314">
    <property type="component" value="Unassembled WGS sequence"/>
</dbReference>
<keyword evidence="3" id="KW-1185">Reference proteome</keyword>
<evidence type="ECO:0000313" key="2">
    <source>
        <dbReference type="EMBL" id="MBZ9778437.1"/>
    </source>
</evidence>
<accession>A0ABS7XHK2</accession>
<name>A0ABS7XHK2_9FLAO</name>
<organism evidence="2 3">
    <name type="scientific">Psychroflexus longus</name>
    <dbReference type="NCBI Taxonomy" id="2873596"/>
    <lineage>
        <taxon>Bacteria</taxon>
        <taxon>Pseudomonadati</taxon>
        <taxon>Bacteroidota</taxon>
        <taxon>Flavobacteriia</taxon>
        <taxon>Flavobacteriales</taxon>
        <taxon>Flavobacteriaceae</taxon>
        <taxon>Psychroflexus</taxon>
    </lineage>
</organism>
<proteinExistence type="predicted"/>
<sequence length="355" mass="41635">MEKSNFIETVLIPYIIPILSILFLSVIILLFLNRLAIINFKILDKKIKRKLNDFLPEFFLAGLSEIEKDIEIEKFKSNHNISSYRFRELLVESLIELKNSLKGVDEREFIKIYEAFNLDKHSYNLLKSFFIFYKKKGIYQFEMMDYKPAAKDIEPYIHHRSKRLSANALIAFIILTEKDVSFLIDIKYQPSFAKEIEILEICKTRKLKRPDLLKNFLFSENDFIVRTGLRLAVYYNASDLESEITNCINHKNPSVRELAYVALADLFLEDKADEMISRYGEETVNNQTQIVSTLSKIGKENHLDFLKPLLLKSNYNELEIARTINSINPEALFKMANNNNRVEDIKKHINENLLK</sequence>
<gene>
    <name evidence="2" type="ORF">LB452_05820</name>
</gene>
<dbReference type="SUPFAM" id="SSF48371">
    <property type="entry name" value="ARM repeat"/>
    <property type="match status" value="1"/>
</dbReference>
<comment type="caution">
    <text evidence="2">The sequence shown here is derived from an EMBL/GenBank/DDBJ whole genome shotgun (WGS) entry which is preliminary data.</text>
</comment>